<dbReference type="PANTHER" id="PTHR30032">
    <property type="entry name" value="N-ACETYLMURAMOYL-L-ALANINE AMIDASE-RELATED"/>
    <property type="match status" value="1"/>
</dbReference>
<gene>
    <name evidence="3" type="primary">spoIID</name>
    <name evidence="3" type="ORF">ACFPOG_24655</name>
</gene>
<proteinExistence type="predicted"/>
<feature type="domain" description="Sporulation stage II protein D amidase enhancer LytB N-terminal" evidence="2">
    <location>
        <begin position="72"/>
        <end position="177"/>
    </location>
</feature>
<accession>A0ABW0KF58</accession>
<organism evidence="3 4">
    <name type="scientific">Paenibacillus aestuarii</name>
    <dbReference type="NCBI Taxonomy" id="516965"/>
    <lineage>
        <taxon>Bacteria</taxon>
        <taxon>Bacillati</taxon>
        <taxon>Bacillota</taxon>
        <taxon>Bacilli</taxon>
        <taxon>Bacillales</taxon>
        <taxon>Paenibacillaceae</taxon>
        <taxon>Paenibacillus</taxon>
    </lineage>
</organism>
<keyword evidence="1" id="KW-0472">Membrane</keyword>
<sequence>MYKKNRAMKALNRRVILWMAVCLSTMLCVTIIVPGLLVKKISPADPSTLSESQNLPVQATEQGLMVPVYLTKKDTIETVPLEKYVKGVLAAEMPIEFELEALKAQAMAARTYVVRRALDQDYSQVPVNDALVTDTTAHQAYLSEQELQEKWSGKAYEANMAKLDRAVNETKDMILTYNHQPINATFFSTSNGYTENSEDYWPYKIPYLRSVPSPWDAKLSPRYQETVQLSYKSLLQKLGVTSIATVGTNSKGMKVLEWSAGHRIKSMTIGGKVFSGREVREKLGLASSQFAWKWNGSQQIEFTTYGYGHGVGLSQWGADGMAKEGKTAEQIVTYYYTGISIEKAAPFIKKS</sequence>
<dbReference type="NCBIfam" id="TIGR02870">
    <property type="entry name" value="spore_II_D"/>
    <property type="match status" value="1"/>
</dbReference>
<evidence type="ECO:0000259" key="2">
    <source>
        <dbReference type="Pfam" id="PF08486"/>
    </source>
</evidence>
<evidence type="ECO:0000256" key="1">
    <source>
        <dbReference type="SAM" id="Phobius"/>
    </source>
</evidence>
<dbReference type="PANTHER" id="PTHR30032:SF4">
    <property type="entry name" value="AMIDASE ENHANCER"/>
    <property type="match status" value="1"/>
</dbReference>
<dbReference type="InterPro" id="IPR014225">
    <property type="entry name" value="Spore_II_D_firmicutes"/>
</dbReference>
<dbReference type="Proteomes" id="UP001596044">
    <property type="component" value="Unassembled WGS sequence"/>
</dbReference>
<dbReference type="RefSeq" id="WP_270884432.1">
    <property type="nucleotide sequence ID" value="NZ_JAQFVF010000070.1"/>
</dbReference>
<dbReference type="EMBL" id="JBHSMJ010000034">
    <property type="protein sequence ID" value="MFC5451418.1"/>
    <property type="molecule type" value="Genomic_DNA"/>
</dbReference>
<name>A0ABW0KF58_9BACL</name>
<evidence type="ECO:0000313" key="4">
    <source>
        <dbReference type="Proteomes" id="UP001596044"/>
    </source>
</evidence>
<dbReference type="InterPro" id="IPR013693">
    <property type="entry name" value="SpoIID/LytB_N"/>
</dbReference>
<dbReference type="Pfam" id="PF08486">
    <property type="entry name" value="SpoIID"/>
    <property type="match status" value="1"/>
</dbReference>
<reference evidence="4" key="1">
    <citation type="journal article" date="2019" name="Int. J. Syst. Evol. Microbiol.">
        <title>The Global Catalogue of Microorganisms (GCM) 10K type strain sequencing project: providing services to taxonomists for standard genome sequencing and annotation.</title>
        <authorList>
            <consortium name="The Broad Institute Genomics Platform"/>
            <consortium name="The Broad Institute Genome Sequencing Center for Infectious Disease"/>
            <person name="Wu L."/>
            <person name="Ma J."/>
        </authorList>
    </citation>
    <scope>NUCLEOTIDE SEQUENCE [LARGE SCALE GENOMIC DNA]</scope>
    <source>
        <strain evidence="4">KACC 11904</strain>
    </source>
</reference>
<feature type="transmembrane region" description="Helical" evidence="1">
    <location>
        <begin position="15"/>
        <end position="37"/>
    </location>
</feature>
<dbReference type="InterPro" id="IPR013486">
    <property type="entry name" value="SpoIID/LytB"/>
</dbReference>
<keyword evidence="1" id="KW-1133">Transmembrane helix</keyword>
<dbReference type="NCBIfam" id="TIGR02669">
    <property type="entry name" value="SpoIID_LytB"/>
    <property type="match status" value="1"/>
</dbReference>
<evidence type="ECO:0000313" key="3">
    <source>
        <dbReference type="EMBL" id="MFC5451418.1"/>
    </source>
</evidence>
<keyword evidence="1" id="KW-0812">Transmembrane</keyword>
<dbReference type="InterPro" id="IPR051922">
    <property type="entry name" value="Bact_Sporulation_Assoc"/>
</dbReference>
<comment type="caution">
    <text evidence="3">The sequence shown here is derived from an EMBL/GenBank/DDBJ whole genome shotgun (WGS) entry which is preliminary data.</text>
</comment>
<keyword evidence="4" id="KW-1185">Reference proteome</keyword>
<protein>
    <submittedName>
        <fullName evidence="3">Stage II sporulation protein D</fullName>
    </submittedName>
</protein>